<gene>
    <name evidence="1" type="ORF">H9810_05555</name>
</gene>
<reference evidence="1" key="1">
    <citation type="journal article" date="2021" name="PeerJ">
        <title>Extensive microbial diversity within the chicken gut microbiome revealed by metagenomics and culture.</title>
        <authorList>
            <person name="Gilroy R."/>
            <person name="Ravi A."/>
            <person name="Getino M."/>
            <person name="Pursley I."/>
            <person name="Horton D.L."/>
            <person name="Alikhan N.F."/>
            <person name="Baker D."/>
            <person name="Gharbi K."/>
            <person name="Hall N."/>
            <person name="Watson M."/>
            <person name="Adriaenssens E.M."/>
            <person name="Foster-Nyarko E."/>
            <person name="Jarju S."/>
            <person name="Secka A."/>
            <person name="Antonio M."/>
            <person name="Oren A."/>
            <person name="Chaudhuri R.R."/>
            <person name="La Ragione R."/>
            <person name="Hildebrand F."/>
            <person name="Pallen M.J."/>
        </authorList>
    </citation>
    <scope>NUCLEOTIDE SEQUENCE</scope>
    <source>
        <strain evidence="1">3436</strain>
    </source>
</reference>
<evidence type="ECO:0000313" key="1">
    <source>
        <dbReference type="EMBL" id="HIZ48166.1"/>
    </source>
</evidence>
<dbReference type="Proteomes" id="UP000824031">
    <property type="component" value="Unassembled WGS sequence"/>
</dbReference>
<reference evidence="1" key="2">
    <citation type="submission" date="2021-04" db="EMBL/GenBank/DDBJ databases">
        <authorList>
            <person name="Gilroy R."/>
        </authorList>
    </citation>
    <scope>NUCLEOTIDE SEQUENCE</scope>
    <source>
        <strain evidence="1">3436</strain>
    </source>
</reference>
<dbReference type="PANTHER" id="PTHR48090">
    <property type="entry name" value="UNDECAPRENYL-PHOSPHATE 4-DEOXY-4-FORMAMIDO-L-ARABINOSE TRANSFERASE-RELATED"/>
    <property type="match status" value="1"/>
</dbReference>
<name>A0A9D2F318_9FIRM</name>
<dbReference type="InterPro" id="IPR029044">
    <property type="entry name" value="Nucleotide-diphossugar_trans"/>
</dbReference>
<sequence length="266" mass="29341">MIEYERTGLSGVPDFRAVEFQARQSDYCLLIPVINEGARILTELGRAQRAGVDKLCDIILCDGGSTDGSMKTDTLQLYGVNTLLTKTGPGKQGAQLRMGIYFALNCGYKGILTIDGNNKDSIEDAPRFIEKLKAGYDFIQGSRFIRGGKAVNTPPVRYAAVRLIHAPLTSLGARHWFTDTTNNYRAYSREYLTHPDVRPLRDVFQGYELLAYLSIRASQLGLKCCEVPVTRAYPATGKTPTKITGFKGNSDLMKVLLNALAGKYNP</sequence>
<comment type="caution">
    <text evidence="1">The sequence shown here is derived from an EMBL/GenBank/DDBJ whole genome shotgun (WGS) entry which is preliminary data.</text>
</comment>
<dbReference type="CDD" id="cd04179">
    <property type="entry name" value="DPM_DPG-synthase_like"/>
    <property type="match status" value="1"/>
</dbReference>
<evidence type="ECO:0000313" key="2">
    <source>
        <dbReference type="Proteomes" id="UP000824031"/>
    </source>
</evidence>
<dbReference type="SUPFAM" id="SSF53448">
    <property type="entry name" value="Nucleotide-diphospho-sugar transferases"/>
    <property type="match status" value="1"/>
</dbReference>
<accession>A0A9D2F318</accession>
<proteinExistence type="predicted"/>
<dbReference type="InterPro" id="IPR050256">
    <property type="entry name" value="Glycosyltransferase_2"/>
</dbReference>
<dbReference type="Gene3D" id="3.90.550.10">
    <property type="entry name" value="Spore Coat Polysaccharide Biosynthesis Protein SpsA, Chain A"/>
    <property type="match status" value="1"/>
</dbReference>
<dbReference type="AlphaFoldDB" id="A0A9D2F318"/>
<dbReference type="EMBL" id="DXBO01000081">
    <property type="protein sequence ID" value="HIZ48166.1"/>
    <property type="molecule type" value="Genomic_DNA"/>
</dbReference>
<organism evidence="1 2">
    <name type="scientific">Candidatus Gemmiger excrementavium</name>
    <dbReference type="NCBI Taxonomy" id="2838608"/>
    <lineage>
        <taxon>Bacteria</taxon>
        <taxon>Bacillati</taxon>
        <taxon>Bacillota</taxon>
        <taxon>Clostridia</taxon>
        <taxon>Eubacteriales</taxon>
        <taxon>Gemmiger</taxon>
    </lineage>
</organism>
<protein>
    <submittedName>
        <fullName evidence="1">Glycosyltransferase family 2 protein</fullName>
    </submittedName>
</protein>